<dbReference type="EMBL" id="ML213634">
    <property type="protein sequence ID" value="TFK34284.1"/>
    <property type="molecule type" value="Genomic_DNA"/>
</dbReference>
<protein>
    <submittedName>
        <fullName evidence="1">Uncharacterized protein</fullName>
    </submittedName>
</protein>
<proteinExistence type="predicted"/>
<name>A0A5C3LM92_9AGAR</name>
<dbReference type="Proteomes" id="UP000308652">
    <property type="component" value="Unassembled WGS sequence"/>
</dbReference>
<dbReference type="OrthoDB" id="2987506at2759"/>
<reference evidence="1 2" key="1">
    <citation type="journal article" date="2019" name="Nat. Ecol. Evol.">
        <title>Megaphylogeny resolves global patterns of mushroom evolution.</title>
        <authorList>
            <person name="Varga T."/>
            <person name="Krizsan K."/>
            <person name="Foldi C."/>
            <person name="Dima B."/>
            <person name="Sanchez-Garcia M."/>
            <person name="Sanchez-Ramirez S."/>
            <person name="Szollosi G.J."/>
            <person name="Szarkandi J.G."/>
            <person name="Papp V."/>
            <person name="Albert L."/>
            <person name="Andreopoulos W."/>
            <person name="Angelini C."/>
            <person name="Antonin V."/>
            <person name="Barry K.W."/>
            <person name="Bougher N.L."/>
            <person name="Buchanan P."/>
            <person name="Buyck B."/>
            <person name="Bense V."/>
            <person name="Catcheside P."/>
            <person name="Chovatia M."/>
            <person name="Cooper J."/>
            <person name="Damon W."/>
            <person name="Desjardin D."/>
            <person name="Finy P."/>
            <person name="Geml J."/>
            <person name="Haridas S."/>
            <person name="Hughes K."/>
            <person name="Justo A."/>
            <person name="Karasinski D."/>
            <person name="Kautmanova I."/>
            <person name="Kiss B."/>
            <person name="Kocsube S."/>
            <person name="Kotiranta H."/>
            <person name="LaButti K.M."/>
            <person name="Lechner B.E."/>
            <person name="Liimatainen K."/>
            <person name="Lipzen A."/>
            <person name="Lukacs Z."/>
            <person name="Mihaltcheva S."/>
            <person name="Morgado L.N."/>
            <person name="Niskanen T."/>
            <person name="Noordeloos M.E."/>
            <person name="Ohm R.A."/>
            <person name="Ortiz-Santana B."/>
            <person name="Ovrebo C."/>
            <person name="Racz N."/>
            <person name="Riley R."/>
            <person name="Savchenko A."/>
            <person name="Shiryaev A."/>
            <person name="Soop K."/>
            <person name="Spirin V."/>
            <person name="Szebenyi C."/>
            <person name="Tomsovsky M."/>
            <person name="Tulloss R.E."/>
            <person name="Uehling J."/>
            <person name="Grigoriev I.V."/>
            <person name="Vagvolgyi C."/>
            <person name="Papp T."/>
            <person name="Martin F.M."/>
            <person name="Miettinen O."/>
            <person name="Hibbett D.S."/>
            <person name="Nagy L.G."/>
        </authorList>
    </citation>
    <scope>NUCLEOTIDE SEQUENCE [LARGE SCALE GENOMIC DNA]</scope>
    <source>
        <strain evidence="1 2">CBS 166.37</strain>
    </source>
</reference>
<evidence type="ECO:0000313" key="1">
    <source>
        <dbReference type="EMBL" id="TFK34284.1"/>
    </source>
</evidence>
<dbReference type="AlphaFoldDB" id="A0A5C3LM92"/>
<sequence length="224" mass="24443">MTFIRLPHSFEIIQNIALYFLHEVNYKSMTTYQLEVQIAPSDIRRLKEGGYNLCIAKKVNGAYSVIWSGDQNFAPSNTFEWVDEYQVFGVDSFKVGALVKAATNSEDIQPGQSCVLDQNGVMGVATGSAHSTGRFSVLNEYSAISIGVSAKLFGETRPVFVTPTSTVGTTTFEPVDDIVVWFSPMLTTGTMISGADITTSIEVKYGGGETSKSVRFSDGNWAQE</sequence>
<evidence type="ECO:0000313" key="2">
    <source>
        <dbReference type="Proteomes" id="UP000308652"/>
    </source>
</evidence>
<keyword evidence="2" id="KW-1185">Reference proteome</keyword>
<gene>
    <name evidence="1" type="ORF">BDQ12DRAFT_727062</name>
</gene>
<organism evidence="1 2">
    <name type="scientific">Crucibulum laeve</name>
    <dbReference type="NCBI Taxonomy" id="68775"/>
    <lineage>
        <taxon>Eukaryota</taxon>
        <taxon>Fungi</taxon>
        <taxon>Dikarya</taxon>
        <taxon>Basidiomycota</taxon>
        <taxon>Agaricomycotina</taxon>
        <taxon>Agaricomycetes</taxon>
        <taxon>Agaricomycetidae</taxon>
        <taxon>Agaricales</taxon>
        <taxon>Agaricineae</taxon>
        <taxon>Nidulariaceae</taxon>
        <taxon>Crucibulum</taxon>
    </lineage>
</organism>
<accession>A0A5C3LM92</accession>